<dbReference type="SUPFAM" id="SSF48230">
    <property type="entry name" value="Chondroitin AC/alginate lyase"/>
    <property type="match status" value="1"/>
</dbReference>
<evidence type="ECO:0000256" key="5">
    <source>
        <dbReference type="ARBA" id="ARBA00023088"/>
    </source>
</evidence>
<proteinExistence type="inferred from homology"/>
<keyword evidence="5" id="KW-0572">Peptidoglycan-anchor</keyword>
<feature type="chain" id="PRO_5046897671" evidence="9">
    <location>
        <begin position="34"/>
        <end position="917"/>
    </location>
</feature>
<feature type="region of interest" description="Disordered" evidence="7">
    <location>
        <begin position="848"/>
        <end position="879"/>
    </location>
</feature>
<protein>
    <submittedName>
        <fullName evidence="11">Hyaluronate lyase</fullName>
        <ecNumber evidence="11">4.2.2.1</ecNumber>
    </submittedName>
</protein>
<dbReference type="SUPFAM" id="SSF49863">
    <property type="entry name" value="Hyaluronate lyase-like, C-terminal domain"/>
    <property type="match status" value="1"/>
</dbReference>
<keyword evidence="12" id="KW-1185">Reference proteome</keyword>
<dbReference type="InterPro" id="IPR014718">
    <property type="entry name" value="GH-type_carb-bd"/>
</dbReference>
<dbReference type="Gene3D" id="1.50.10.100">
    <property type="entry name" value="Chondroitin AC/alginate lyase"/>
    <property type="match status" value="1"/>
</dbReference>
<name>A0ABS4F061_9CLOT</name>
<feature type="signal peptide" evidence="9">
    <location>
        <begin position="1"/>
        <end position="33"/>
    </location>
</feature>
<dbReference type="EMBL" id="JAGGJZ010000003">
    <property type="protein sequence ID" value="MBP1889625.1"/>
    <property type="molecule type" value="Genomic_DNA"/>
</dbReference>
<dbReference type="Pfam" id="PF02278">
    <property type="entry name" value="Lyase_8"/>
    <property type="match status" value="1"/>
</dbReference>
<dbReference type="PROSITE" id="PS50847">
    <property type="entry name" value="GRAM_POS_ANCHORING"/>
    <property type="match status" value="1"/>
</dbReference>
<evidence type="ECO:0000256" key="8">
    <source>
        <dbReference type="SAM" id="Phobius"/>
    </source>
</evidence>
<comment type="similarity">
    <text evidence="1">Belongs to the polysaccharide lyase 8 family.</text>
</comment>
<keyword evidence="8" id="KW-1133">Transmembrane helix</keyword>
<feature type="domain" description="Gram-positive cocci surface proteins LPxTG" evidence="10">
    <location>
        <begin position="884"/>
        <end position="917"/>
    </location>
</feature>
<dbReference type="InterPro" id="IPR003159">
    <property type="entry name" value="Lyase_8_central_dom"/>
</dbReference>
<feature type="transmembrane region" description="Helical" evidence="8">
    <location>
        <begin position="895"/>
        <end position="911"/>
    </location>
</feature>
<dbReference type="GO" id="GO:0030340">
    <property type="term" value="F:hyaluronate lyase activity"/>
    <property type="evidence" value="ECO:0007669"/>
    <property type="project" value="UniProtKB-EC"/>
</dbReference>
<evidence type="ECO:0000256" key="9">
    <source>
        <dbReference type="SAM" id="SignalP"/>
    </source>
</evidence>
<evidence type="ECO:0000256" key="4">
    <source>
        <dbReference type="ARBA" id="ARBA00022729"/>
    </source>
</evidence>
<dbReference type="PANTHER" id="PTHR38481">
    <property type="entry name" value="HYALURONATE LYASE"/>
    <property type="match status" value="1"/>
</dbReference>
<organism evidence="11 12">
    <name type="scientific">Clostridium moniliforme</name>
    <dbReference type="NCBI Taxonomy" id="39489"/>
    <lineage>
        <taxon>Bacteria</taxon>
        <taxon>Bacillati</taxon>
        <taxon>Bacillota</taxon>
        <taxon>Clostridia</taxon>
        <taxon>Eubacteriales</taxon>
        <taxon>Clostridiaceae</taxon>
        <taxon>Clostridium</taxon>
    </lineage>
</organism>
<comment type="caution">
    <text evidence="11">The sequence shown here is derived from an EMBL/GenBank/DDBJ whole genome shotgun (WGS) entry which is preliminary data.</text>
</comment>
<dbReference type="Gene3D" id="2.60.220.10">
    <property type="entry name" value="Polysaccharide lyase family 8-like, C-terminal"/>
    <property type="match status" value="1"/>
</dbReference>
<keyword evidence="6 11" id="KW-0456">Lyase</keyword>
<dbReference type="NCBIfam" id="TIGR01167">
    <property type="entry name" value="LPXTG_anchor"/>
    <property type="match status" value="1"/>
</dbReference>
<dbReference type="Gene3D" id="2.70.98.10">
    <property type="match status" value="1"/>
</dbReference>
<gene>
    <name evidence="11" type="ORF">J2Z53_001208</name>
</gene>
<keyword evidence="4 9" id="KW-0732">Signal</keyword>
<evidence type="ECO:0000259" key="10">
    <source>
        <dbReference type="PROSITE" id="PS50847"/>
    </source>
</evidence>
<feature type="compositionally biased region" description="Basic and acidic residues" evidence="7">
    <location>
        <begin position="857"/>
        <end position="877"/>
    </location>
</feature>
<dbReference type="Proteomes" id="UP000783390">
    <property type="component" value="Unassembled WGS sequence"/>
</dbReference>
<keyword evidence="8" id="KW-0472">Membrane</keyword>
<reference evidence="11 12" key="1">
    <citation type="submission" date="2021-03" db="EMBL/GenBank/DDBJ databases">
        <title>Genomic Encyclopedia of Type Strains, Phase IV (KMG-IV): sequencing the most valuable type-strain genomes for metagenomic binning, comparative biology and taxonomic classification.</title>
        <authorList>
            <person name="Goeker M."/>
        </authorList>
    </citation>
    <scope>NUCLEOTIDE SEQUENCE [LARGE SCALE GENOMIC DNA]</scope>
    <source>
        <strain evidence="11 12">DSM 3984</strain>
    </source>
</reference>
<dbReference type="InterPro" id="IPR011013">
    <property type="entry name" value="Gal_mutarotase_sf_dom"/>
</dbReference>
<evidence type="ECO:0000256" key="7">
    <source>
        <dbReference type="SAM" id="MobiDB-lite"/>
    </source>
</evidence>
<dbReference type="InterPro" id="IPR019931">
    <property type="entry name" value="LPXTG_anchor"/>
</dbReference>
<accession>A0ABS4F061</accession>
<evidence type="ECO:0000256" key="2">
    <source>
        <dbReference type="ARBA" id="ARBA00022512"/>
    </source>
</evidence>
<dbReference type="InterPro" id="IPR012970">
    <property type="entry name" value="Lyase_8_alpha_N"/>
</dbReference>
<dbReference type="EC" id="4.2.2.1" evidence="11"/>
<dbReference type="InterPro" id="IPR011071">
    <property type="entry name" value="Lyase_8-like_C"/>
</dbReference>
<keyword evidence="2" id="KW-0134">Cell wall</keyword>
<evidence type="ECO:0000256" key="1">
    <source>
        <dbReference type="ARBA" id="ARBA00006699"/>
    </source>
</evidence>
<evidence type="ECO:0000256" key="3">
    <source>
        <dbReference type="ARBA" id="ARBA00022525"/>
    </source>
</evidence>
<sequence>MRKSKEITKMLVLTALVSTMTVTSVLGTTTVNAATLNGKDKNISSQKEEDQGKIIEKVRLRWKNDLTGGDTIDVKNPVIAKKIASYETQTTKVLETMNMDKQKKWLWKNYSNYKKNPAEIVKMLDNVIAMAKAYNLPNNKYYHNEELKKKIIYALDWINENAYNNKVEQYGNWWDWQIGIPGRLNDAVILMYDDLSEKQIKNYMDAIQKFIPRIDPGGKHFTGANLADTCLNKLLQGVISKDPKKIKEASDGIVSVFNYVTNGDGFYPDGSYVQHGVIAYTGSYGAVLINKVSNLMYLLEGTPWAIKSKNKDNIYKWIFDSFDPIVYKGYVMDMVCGRSISRPKDNGYNKTSGIIEGMMKLSMISDEATSRKILSLVKEWANEASSVIDFGTKFKSINSTNKFYKMMKDSSIVPTKQGDHDYELNMMDKTIHERANYSLAISRSSSRISKYEFMNKENLKPWFQGDGMTYLYNSDLTQFSEDFWPTVDPYRLPGTTIDTRKRADKKILEGVDPASSLQDQVYYELTNSNWSGGSSLGKYGVSGMKISNKHDALTANKSWFMLDDEIVALGSGITDKDNYGVETIVENRKIKKDGSNKFVVNGKTEVNSLGDKGEVKNAKWAYLQGNNNDSSIGYYFPKGEDINLIRDKRNGNWLDINKGNASIDKKVSNNYLTMYINHGKDIKNKEYSYVLLPGKSEKQVEEYSKNSKIEILRNDDKVSGVKHNGLNIEGANFWVDGKNTSGSITSNKKSSIIIKEDKDKVLNIAVSDPTFKGDKISVEINKPGVKVISKDDRISNVKLNDGKISFDVNTKDAGGRSINLAVKLDNNKKQDDKDVVSKNDKNKVENKISNKSNGVKDNNKVNDLKNKNDKTKKEVKNKSSNKILPATGITADMEGLFAAGASLVVAGISILKRKRNR</sequence>
<evidence type="ECO:0000313" key="12">
    <source>
        <dbReference type="Proteomes" id="UP000783390"/>
    </source>
</evidence>
<dbReference type="PANTHER" id="PTHR38481:SF1">
    <property type="entry name" value="HYALURONATE LYASE"/>
    <property type="match status" value="1"/>
</dbReference>
<dbReference type="InterPro" id="IPR038970">
    <property type="entry name" value="Lyase_8"/>
</dbReference>
<evidence type="ECO:0000313" key="11">
    <source>
        <dbReference type="EMBL" id="MBP1889625.1"/>
    </source>
</evidence>
<dbReference type="Pfam" id="PF08124">
    <property type="entry name" value="Lyase_8_N"/>
    <property type="match status" value="1"/>
</dbReference>
<dbReference type="SUPFAM" id="SSF74650">
    <property type="entry name" value="Galactose mutarotase-like"/>
    <property type="match status" value="1"/>
</dbReference>
<dbReference type="Pfam" id="PF02884">
    <property type="entry name" value="Lyase_8_C"/>
    <property type="match status" value="1"/>
</dbReference>
<dbReference type="InterPro" id="IPR004103">
    <property type="entry name" value="Lyase_8_C"/>
</dbReference>
<keyword evidence="8" id="KW-0812">Transmembrane</keyword>
<dbReference type="RefSeq" id="WP_209796437.1">
    <property type="nucleotide sequence ID" value="NZ_JAGGJZ010000003.1"/>
</dbReference>
<dbReference type="InterPro" id="IPR008929">
    <property type="entry name" value="Chondroitin_lyas"/>
</dbReference>
<evidence type="ECO:0000256" key="6">
    <source>
        <dbReference type="ARBA" id="ARBA00023239"/>
    </source>
</evidence>
<keyword evidence="3" id="KW-0964">Secreted</keyword>
<dbReference type="CDD" id="cd01083">
    <property type="entry name" value="GAG_Lyase"/>
    <property type="match status" value="1"/>
</dbReference>